<dbReference type="PANTHER" id="PTHR30004">
    <property type="entry name" value="4-HYDROXYTHREONINE-4-PHOSPHATE DEHYDROGENASE"/>
    <property type="match status" value="1"/>
</dbReference>
<comment type="miscellaneous">
    <text evidence="10">The active site is located at the dimer interface.</text>
</comment>
<dbReference type="RefSeq" id="WP_189477490.1">
    <property type="nucleotide sequence ID" value="NZ_BMYM01000002.1"/>
</dbReference>
<gene>
    <name evidence="10 11" type="primary">pdxA</name>
    <name evidence="11" type="ORF">GCM10007053_18170</name>
</gene>
<reference evidence="11" key="1">
    <citation type="journal article" date="2014" name="Int. J. Syst. Evol. Microbiol.">
        <title>Complete genome sequence of Corynebacterium casei LMG S-19264T (=DSM 44701T), isolated from a smear-ripened cheese.</title>
        <authorList>
            <consortium name="US DOE Joint Genome Institute (JGI-PGF)"/>
            <person name="Walter F."/>
            <person name="Albersmeier A."/>
            <person name="Kalinowski J."/>
            <person name="Ruckert C."/>
        </authorList>
    </citation>
    <scope>NUCLEOTIDE SEQUENCE</scope>
    <source>
        <strain evidence="11">KCTC 23430</strain>
    </source>
</reference>
<comment type="function">
    <text evidence="10">Catalyzes the NAD(P)-dependent oxidation of 4-(phosphooxy)-L-threonine (HTP) into 2-amino-3-oxo-4-(phosphooxy)butyric acid which spontaneously decarboxylates to form 3-amino-2-oxopropyl phosphate (AHAP).</text>
</comment>
<keyword evidence="6 10" id="KW-0560">Oxidoreductase</keyword>
<protein>
    <recommendedName>
        <fullName evidence="10">4-hydroxythreonine-4-phosphate dehydrogenase</fullName>
        <ecNumber evidence="10">1.1.1.262</ecNumber>
    </recommendedName>
    <alternativeName>
        <fullName evidence="10">4-(phosphohydroxy)-L-threonine dehydrogenase</fullName>
    </alternativeName>
</protein>
<dbReference type="GO" id="GO:0042823">
    <property type="term" value="P:pyridoxal phosphate biosynthetic process"/>
    <property type="evidence" value="ECO:0007669"/>
    <property type="project" value="UniProtKB-UniRule"/>
</dbReference>
<dbReference type="GO" id="GO:0000287">
    <property type="term" value="F:magnesium ion binding"/>
    <property type="evidence" value="ECO:0007669"/>
    <property type="project" value="UniProtKB-UniRule"/>
</dbReference>
<comment type="caution">
    <text evidence="11">The sequence shown here is derived from an EMBL/GenBank/DDBJ whole genome shotgun (WGS) entry which is preliminary data.</text>
</comment>
<dbReference type="SUPFAM" id="SSF53659">
    <property type="entry name" value="Isocitrate/Isopropylmalate dehydrogenase-like"/>
    <property type="match status" value="1"/>
</dbReference>
<keyword evidence="3 10" id="KW-0862">Zinc</keyword>
<evidence type="ECO:0000256" key="6">
    <source>
        <dbReference type="ARBA" id="ARBA00023002"/>
    </source>
</evidence>
<feature type="binding site" evidence="10">
    <location>
        <position position="210"/>
    </location>
    <ligand>
        <name>a divalent metal cation</name>
        <dbReference type="ChEBI" id="CHEBI:60240"/>
        <note>ligand shared between dimeric partners</note>
    </ligand>
</feature>
<keyword evidence="2 10" id="KW-0479">Metal-binding</keyword>
<proteinExistence type="inferred from homology"/>
<comment type="subcellular location">
    <subcellularLocation>
        <location evidence="10">Cytoplasm</location>
    </subcellularLocation>
</comment>
<feature type="binding site" evidence="10">
    <location>
        <position position="135"/>
    </location>
    <ligand>
        <name>substrate</name>
    </ligand>
</feature>
<dbReference type="PANTHER" id="PTHR30004:SF5">
    <property type="entry name" value="4-HYDROXYTHREONINE-4-PHOSPHATE DEHYDROGENASE"/>
    <property type="match status" value="1"/>
</dbReference>
<dbReference type="InterPro" id="IPR037510">
    <property type="entry name" value="PdxA"/>
</dbReference>
<evidence type="ECO:0000256" key="3">
    <source>
        <dbReference type="ARBA" id="ARBA00022833"/>
    </source>
</evidence>
<comment type="similarity">
    <text evidence="10">Belongs to the PdxA family.</text>
</comment>
<evidence type="ECO:0000313" key="11">
    <source>
        <dbReference type="EMBL" id="GHD33612.1"/>
    </source>
</evidence>
<dbReference type="GO" id="GO:0050570">
    <property type="term" value="F:4-hydroxythreonine-4-phosphate dehydrogenase activity"/>
    <property type="evidence" value="ECO:0007669"/>
    <property type="project" value="UniProtKB-UniRule"/>
</dbReference>
<dbReference type="EMBL" id="BMYM01000002">
    <property type="protein sequence ID" value="GHD33612.1"/>
    <property type="molecule type" value="Genomic_DNA"/>
</dbReference>
<evidence type="ECO:0000256" key="1">
    <source>
        <dbReference type="ARBA" id="ARBA00022490"/>
    </source>
</evidence>
<feature type="binding site" evidence="10">
    <location>
        <position position="136"/>
    </location>
    <ligand>
        <name>substrate</name>
    </ligand>
</feature>
<keyword evidence="12" id="KW-1185">Reference proteome</keyword>
<dbReference type="EC" id="1.1.1.262" evidence="10"/>
<name>A0A918XI66_9GAMM</name>
<comment type="subunit">
    <text evidence="10">Homodimer.</text>
</comment>
<evidence type="ECO:0000256" key="5">
    <source>
        <dbReference type="ARBA" id="ARBA00022857"/>
    </source>
</evidence>
<feature type="binding site" evidence="10">
    <location>
        <position position="265"/>
    </location>
    <ligand>
        <name>a divalent metal cation</name>
        <dbReference type="ChEBI" id="CHEBI:60240"/>
        <note>ligand shared between dimeric partners</note>
    </ligand>
</feature>
<keyword evidence="9 10" id="KW-0170">Cobalt</keyword>
<feature type="binding site" evidence="10">
    <location>
        <position position="273"/>
    </location>
    <ligand>
        <name>substrate</name>
    </ligand>
</feature>
<evidence type="ECO:0000256" key="10">
    <source>
        <dbReference type="HAMAP-Rule" id="MF_00536"/>
    </source>
</evidence>
<dbReference type="NCBIfam" id="TIGR00557">
    <property type="entry name" value="pdxA"/>
    <property type="match status" value="1"/>
</dbReference>
<dbReference type="Gene3D" id="3.40.718.10">
    <property type="entry name" value="Isopropylmalate Dehydrogenase"/>
    <property type="match status" value="1"/>
</dbReference>
<dbReference type="GO" id="GO:0008615">
    <property type="term" value="P:pyridoxine biosynthetic process"/>
    <property type="evidence" value="ECO:0007669"/>
    <property type="project" value="UniProtKB-UniRule"/>
</dbReference>
<dbReference type="GO" id="GO:0051287">
    <property type="term" value="F:NAD binding"/>
    <property type="evidence" value="ECO:0007669"/>
    <property type="project" value="InterPro"/>
</dbReference>
<evidence type="ECO:0000256" key="8">
    <source>
        <dbReference type="ARBA" id="ARBA00023096"/>
    </source>
</evidence>
<dbReference type="GO" id="GO:0008270">
    <property type="term" value="F:zinc ion binding"/>
    <property type="evidence" value="ECO:0007669"/>
    <property type="project" value="UniProtKB-UniRule"/>
</dbReference>
<keyword evidence="7 10" id="KW-0520">NAD</keyword>
<evidence type="ECO:0000256" key="2">
    <source>
        <dbReference type="ARBA" id="ARBA00022723"/>
    </source>
</evidence>
<sequence length="328" mass="34363">MSLPRIAITVGEPAGIGPDIVLAIAQQHWPAELVAITDPSFMRDRAAQLGIPVSIAEYDANRPIKEHSPGTLPVATIPLSAPVQPGKPDPTNAACVVTTLQRAVEGCQSGEFQGMVTAPVQKSVINDGGIPFSGHTEFLAQATNTEQVVMLLASGNLRVALATTHLPLQAVPSAITPTLLESVIQILHSDLQGKFGITSPRISVLGLNPHAGEGGHLGREEIDVIIPVLDALRKEGMYLNGPLPADTAFNAEIRAETDAYLAMYHDQGLPVLKFAGFGEAVNVTLGLPVVRTSVDHGTALTLAGTGDAKPDSLQTAITLTIQLSEESD</sequence>
<organism evidence="11 12">
    <name type="scientific">Parahalioglobus pacificus</name>
    <dbReference type="NCBI Taxonomy" id="930806"/>
    <lineage>
        <taxon>Bacteria</taxon>
        <taxon>Pseudomonadati</taxon>
        <taxon>Pseudomonadota</taxon>
        <taxon>Gammaproteobacteria</taxon>
        <taxon>Cellvibrionales</taxon>
        <taxon>Halieaceae</taxon>
        <taxon>Parahalioglobus</taxon>
    </lineage>
</organism>
<evidence type="ECO:0000256" key="9">
    <source>
        <dbReference type="ARBA" id="ARBA00023285"/>
    </source>
</evidence>
<dbReference type="InterPro" id="IPR005255">
    <property type="entry name" value="PdxA_fam"/>
</dbReference>
<evidence type="ECO:0000256" key="7">
    <source>
        <dbReference type="ARBA" id="ARBA00023027"/>
    </source>
</evidence>
<feature type="binding site" evidence="10">
    <location>
        <position position="282"/>
    </location>
    <ligand>
        <name>substrate</name>
    </ligand>
</feature>
<reference evidence="11" key="2">
    <citation type="submission" date="2020-09" db="EMBL/GenBank/DDBJ databases">
        <authorList>
            <person name="Sun Q."/>
            <person name="Kim S."/>
        </authorList>
    </citation>
    <scope>NUCLEOTIDE SEQUENCE</scope>
    <source>
        <strain evidence="11">KCTC 23430</strain>
    </source>
</reference>
<dbReference type="AlphaFoldDB" id="A0A918XI66"/>
<feature type="binding site" evidence="10">
    <location>
        <position position="165"/>
    </location>
    <ligand>
        <name>a divalent metal cation</name>
        <dbReference type="ChEBI" id="CHEBI:60240"/>
        <note>ligand shared between dimeric partners</note>
    </ligand>
</feature>
<feature type="binding site" evidence="10">
    <location>
        <position position="291"/>
    </location>
    <ligand>
        <name>substrate</name>
    </ligand>
</feature>
<dbReference type="Pfam" id="PF04166">
    <property type="entry name" value="PdxA"/>
    <property type="match status" value="1"/>
</dbReference>
<comment type="catalytic activity">
    <reaction evidence="10">
        <text>4-(phosphooxy)-L-threonine + NAD(+) = 3-amino-2-oxopropyl phosphate + CO2 + NADH</text>
        <dbReference type="Rhea" id="RHEA:32275"/>
        <dbReference type="ChEBI" id="CHEBI:16526"/>
        <dbReference type="ChEBI" id="CHEBI:57279"/>
        <dbReference type="ChEBI" id="CHEBI:57540"/>
        <dbReference type="ChEBI" id="CHEBI:57945"/>
        <dbReference type="ChEBI" id="CHEBI:58452"/>
        <dbReference type="EC" id="1.1.1.262"/>
    </reaction>
</comment>
<dbReference type="Proteomes" id="UP000644693">
    <property type="component" value="Unassembled WGS sequence"/>
</dbReference>
<keyword evidence="5 10" id="KW-0521">NADP</keyword>
<keyword evidence="1 10" id="KW-0963">Cytoplasm</keyword>
<keyword evidence="8 10" id="KW-0664">Pyridoxine biosynthesis</keyword>
<accession>A0A918XI66</accession>
<comment type="pathway">
    <text evidence="10">Cofactor biosynthesis; pyridoxine 5'-phosphate biosynthesis; pyridoxine 5'-phosphate from D-erythrose 4-phosphate: step 4/5.</text>
</comment>
<comment type="cofactor">
    <cofactor evidence="10">
        <name>Zn(2+)</name>
        <dbReference type="ChEBI" id="CHEBI:29105"/>
    </cofactor>
    <cofactor evidence="10">
        <name>Mg(2+)</name>
        <dbReference type="ChEBI" id="CHEBI:18420"/>
    </cofactor>
    <cofactor evidence="10">
        <name>Co(2+)</name>
        <dbReference type="ChEBI" id="CHEBI:48828"/>
    </cofactor>
    <text evidence="10">Binds 1 divalent metal cation per subunit. Can use ions such as Zn(2+), Mg(2+) or Co(2+).</text>
</comment>
<dbReference type="HAMAP" id="MF_00536">
    <property type="entry name" value="PdxA"/>
    <property type="match status" value="1"/>
</dbReference>
<keyword evidence="4 10" id="KW-0460">Magnesium</keyword>
<dbReference type="GO" id="GO:0005737">
    <property type="term" value="C:cytoplasm"/>
    <property type="evidence" value="ECO:0007669"/>
    <property type="project" value="UniProtKB-SubCell"/>
</dbReference>
<evidence type="ECO:0000313" key="12">
    <source>
        <dbReference type="Proteomes" id="UP000644693"/>
    </source>
</evidence>
<dbReference type="GO" id="GO:0050897">
    <property type="term" value="F:cobalt ion binding"/>
    <property type="evidence" value="ECO:0007669"/>
    <property type="project" value="UniProtKB-UniRule"/>
</dbReference>
<evidence type="ECO:0000256" key="4">
    <source>
        <dbReference type="ARBA" id="ARBA00022842"/>
    </source>
</evidence>